<sequence>MTDPDSTYGEVVAYARDDLGDDLRAVDYFDSTEYASLYIRDDVAGLYTESEFERMSVERMSNLLNVSFFEGIYDVGDFQYSVRRFDEALLIFIPVSDSSGLVISTEVDLSTSIVRFAEECFDLAQAATE</sequence>
<dbReference type="InterPro" id="IPR055944">
    <property type="entry name" value="DUF7522"/>
</dbReference>
<name>A0A2Z2HPK0_9EURY</name>
<dbReference type="EMBL" id="CP019893">
    <property type="protein sequence ID" value="ARS88959.1"/>
    <property type="molecule type" value="Genomic_DNA"/>
</dbReference>
<evidence type="ECO:0000313" key="1">
    <source>
        <dbReference type="EMBL" id="ARS88959.1"/>
    </source>
</evidence>
<evidence type="ECO:0000313" key="2">
    <source>
        <dbReference type="Proteomes" id="UP000250088"/>
    </source>
</evidence>
<proteinExistence type="predicted"/>
<dbReference type="GeneID" id="32893169"/>
<protein>
    <recommendedName>
        <fullName evidence="3">Roadblock/LAMTOR2 domain-containing protein</fullName>
    </recommendedName>
</protein>
<dbReference type="KEGG" id="naj:B1756_03780"/>
<dbReference type="RefSeq" id="WP_086887345.1">
    <property type="nucleotide sequence ID" value="NZ_CP019893.1"/>
</dbReference>
<gene>
    <name evidence="1" type="ORF">B1756_03780</name>
</gene>
<dbReference type="Proteomes" id="UP000250088">
    <property type="component" value="Chromosome"/>
</dbReference>
<dbReference type="Pfam" id="PF24366">
    <property type="entry name" value="DUF7522"/>
    <property type="match status" value="1"/>
</dbReference>
<keyword evidence="2" id="KW-1185">Reference proteome</keyword>
<organism evidence="1 2">
    <name type="scientific">Natrarchaeobaculum aegyptiacum</name>
    <dbReference type="NCBI Taxonomy" id="745377"/>
    <lineage>
        <taxon>Archaea</taxon>
        <taxon>Methanobacteriati</taxon>
        <taxon>Methanobacteriota</taxon>
        <taxon>Stenosarchaea group</taxon>
        <taxon>Halobacteria</taxon>
        <taxon>Halobacteriales</taxon>
        <taxon>Natrialbaceae</taxon>
        <taxon>Natrarchaeobaculum</taxon>
    </lineage>
</organism>
<dbReference type="OrthoDB" id="199238at2157"/>
<evidence type="ECO:0008006" key="3">
    <source>
        <dbReference type="Google" id="ProtNLM"/>
    </source>
</evidence>
<dbReference type="AlphaFoldDB" id="A0A2Z2HPK0"/>
<reference evidence="2" key="1">
    <citation type="submission" date="2017-02" db="EMBL/GenBank/DDBJ databases">
        <title>Natronthermophilus aegyptiacus gen. nov.,sp. nov., an aerobic, extremely halophilic alkalithermophilic archaeon isolated from the athalassohaline Wadi An Natrun, Egypt.</title>
        <authorList>
            <person name="Zhao B."/>
        </authorList>
    </citation>
    <scope>NUCLEOTIDE SEQUENCE [LARGE SCALE GENOMIC DNA]</scope>
    <source>
        <strain evidence="2">JW/NM-HA 15</strain>
    </source>
</reference>
<accession>A0A2Z2HPK0</accession>